<evidence type="ECO:0000313" key="7">
    <source>
        <dbReference type="EMBL" id="GJS53556.1"/>
    </source>
</evidence>
<feature type="compositionally biased region" description="Polar residues" evidence="3">
    <location>
        <begin position="1175"/>
        <end position="1188"/>
    </location>
</feature>
<dbReference type="Pfam" id="PF22936">
    <property type="entry name" value="Pol_BBD"/>
    <property type="match status" value="1"/>
</dbReference>
<dbReference type="InterPro" id="IPR043502">
    <property type="entry name" value="DNA/RNA_pol_sf"/>
</dbReference>
<keyword evidence="1" id="KW-0645">Protease</keyword>
<keyword evidence="2" id="KW-0175">Coiled coil</keyword>
<feature type="region of interest" description="Disordered" evidence="3">
    <location>
        <begin position="1167"/>
        <end position="1256"/>
    </location>
</feature>
<reference evidence="7" key="2">
    <citation type="submission" date="2022-01" db="EMBL/GenBank/DDBJ databases">
        <authorList>
            <person name="Yamashiro T."/>
            <person name="Shiraishi A."/>
            <person name="Satake H."/>
            <person name="Nakayama K."/>
        </authorList>
    </citation>
    <scope>NUCLEOTIDE SEQUENCE</scope>
</reference>
<evidence type="ECO:0000256" key="1">
    <source>
        <dbReference type="ARBA" id="ARBA00022750"/>
    </source>
</evidence>
<reference evidence="7" key="1">
    <citation type="journal article" date="2022" name="Int. J. Mol. Sci.">
        <title>Draft Genome of Tanacetum Coccineum: Genomic Comparison of Closely Related Tanacetum-Family Plants.</title>
        <authorList>
            <person name="Yamashiro T."/>
            <person name="Shiraishi A."/>
            <person name="Nakayama K."/>
            <person name="Satake H."/>
        </authorList>
    </citation>
    <scope>NUCLEOTIDE SEQUENCE</scope>
</reference>
<dbReference type="Proteomes" id="UP001151760">
    <property type="component" value="Unassembled WGS sequence"/>
</dbReference>
<feature type="compositionally biased region" description="Basic and acidic residues" evidence="3">
    <location>
        <begin position="729"/>
        <end position="760"/>
    </location>
</feature>
<protein>
    <submittedName>
        <fullName evidence="7">Retrovirus-related pol polyprotein from transposon TNT 1-94</fullName>
    </submittedName>
</protein>
<feature type="compositionally biased region" description="Basic and acidic residues" evidence="3">
    <location>
        <begin position="1233"/>
        <end position="1244"/>
    </location>
</feature>
<dbReference type="Pfam" id="PF07727">
    <property type="entry name" value="RVT_2"/>
    <property type="match status" value="1"/>
</dbReference>
<sequence length="1256" mass="141804">MESVSAPMVAAVKLLVLNPVIINGDSPPLKKSIDGVEQTYPPTTVEDKLARKNELKARGTLLMALPNEHQLKFNTYKSAKSPMEAIEKSSGSTNQAHGSNSVNANSLSDVVIYSFFANQSNSLQLDIEDLQQINADDLEEMDLKWQMAMLTIRARRFLNKIGRKCRAPRENMNKEPIRRNVIVEKTEAKALVAQDGLGYDWSNQAEEGPTNYELMAYTYSGSLSYSSLNSKKAGLESVEARLDVYKKNEVVFEEDIKILKLDIMLKDNALTELRKKFEKAKIERDDLKLTLEKFENSSKNLSKLLDSQVSDKFKTGVGFDSQVFDSQENDKYKTSEGESLTSVPTVANSEVKTSESKPKTVSEPLIKDWISNSEDENETKSKSKQRKPSFAKVEFVKSSEHVKLPREFVKKNENNKQANYLRKNSQSPRENIGKSVWNNARRVNHQNSQRMSHPHPKRNFVPRAVLMKFGLKTLNTARQNSSRAVVSVNTARLINTAYPRPIVNYARPASNVFNRAHLHVRRPFNKITTNKNSNFNEEVNTVRGNVTTVGPKAVVSNNNENEANAVKLELQEKGVIDSGCSRHMTGNKSYFSDYKEINRGFVSFRGSTKGGKITGKGKISTVLLRVPRKNNMYSVDIKNVAPSGGLTCLFAKATLDESNLWHRRLGHINFKTMSKLVRGNLVRGLPLKIFKNDYTCVACQKGKQHKASFVIGNQSNGGTDTKAYDNAGEEEKKDAKDQENKDSKVPNTEEPRVNQEKDENVNSTNNINTVSSTVNTASIMDNAVDENIVYGCVDDPNMPNLEEIFYSKDYEDVGAEANMTNLDTHIPVSPIPTTRIYKDDHIEARQEELLQFKLQHVWTMVDLPYGKRAIGTKWVYRNKKDEKDIVIRNKARLFLAYASFKDFVVYQMDVKSTFMYGKIEEEVYVCQPLGFEDPEFPDRVYKVEKALYGLHQAPKACQDKYVNEILKKFDFSTVRTASTHMETLKPLIKDENAEDVDVYLYRSMIGSLIYLTSSRPDIMFAVCACARFQVTPKVSHLHAVKRIFKYLKDQPKLGLWYPKDSPFDLEAYTDSDYAGASLDRKSTIGDLLTKPFDIDDWNGLEMLRMKLGLKLFWSTAKIKIVNNQTQIHAKVDGKTIVITESSVRRDLYFDDEDGTVTSLFPSMLASQAVEGEGSRQPTKPQHTPTAASPSHIKHIPTVASSSHPKKTHKHKKTKRKATEISQSSGPTILVADETVHEEREDIMERAATTTSSLEVE</sequence>
<feature type="domain" description="Retrovirus-related Pol polyprotein from transposon TNT 1-94-like beta-barrel" evidence="6">
    <location>
        <begin position="575"/>
        <end position="621"/>
    </location>
</feature>
<feature type="compositionally biased region" description="Basic residues" evidence="3">
    <location>
        <begin position="1203"/>
        <end position="1215"/>
    </location>
</feature>
<feature type="domain" description="Reverse transcriptase Ty1/copia-type" evidence="4">
    <location>
        <begin position="890"/>
        <end position="976"/>
    </location>
</feature>
<name>A0ABQ4WL04_9ASTR</name>
<feature type="domain" description="GAG-pre-integrase" evidence="5">
    <location>
        <begin position="631"/>
        <end position="704"/>
    </location>
</feature>
<evidence type="ECO:0000259" key="6">
    <source>
        <dbReference type="Pfam" id="PF22936"/>
    </source>
</evidence>
<keyword evidence="1" id="KW-0064">Aspartyl protease</keyword>
<evidence type="ECO:0000256" key="3">
    <source>
        <dbReference type="SAM" id="MobiDB-lite"/>
    </source>
</evidence>
<keyword evidence="1" id="KW-0378">Hydrolase</keyword>
<evidence type="ECO:0000259" key="4">
    <source>
        <dbReference type="Pfam" id="PF07727"/>
    </source>
</evidence>
<dbReference type="PANTHER" id="PTHR11439:SF509">
    <property type="entry name" value="RNA-DIRECTED DNA POLYMERASE"/>
    <property type="match status" value="1"/>
</dbReference>
<dbReference type="Pfam" id="PF13976">
    <property type="entry name" value="gag_pre-integrs"/>
    <property type="match status" value="1"/>
</dbReference>
<dbReference type="InterPro" id="IPR013103">
    <property type="entry name" value="RVT_2"/>
</dbReference>
<feature type="region of interest" description="Disordered" evidence="3">
    <location>
        <begin position="710"/>
        <end position="769"/>
    </location>
</feature>
<accession>A0ABQ4WL04</accession>
<dbReference type="InterPro" id="IPR054722">
    <property type="entry name" value="PolX-like_BBD"/>
</dbReference>
<evidence type="ECO:0000256" key="2">
    <source>
        <dbReference type="SAM" id="Coils"/>
    </source>
</evidence>
<feature type="compositionally biased region" description="Polar residues" evidence="3">
    <location>
        <begin position="1247"/>
        <end position="1256"/>
    </location>
</feature>
<feature type="region of interest" description="Disordered" evidence="3">
    <location>
        <begin position="328"/>
        <end position="390"/>
    </location>
</feature>
<keyword evidence="8" id="KW-1185">Reference proteome</keyword>
<feature type="coiled-coil region" evidence="2">
    <location>
        <begin position="270"/>
        <end position="304"/>
    </location>
</feature>
<feature type="compositionally biased region" description="Polar residues" evidence="3">
    <location>
        <begin position="337"/>
        <end position="351"/>
    </location>
</feature>
<comment type="caution">
    <text evidence="7">The sequence shown here is derived from an EMBL/GenBank/DDBJ whole genome shotgun (WGS) entry which is preliminary data.</text>
</comment>
<evidence type="ECO:0000259" key="5">
    <source>
        <dbReference type="Pfam" id="PF13976"/>
    </source>
</evidence>
<evidence type="ECO:0000313" key="8">
    <source>
        <dbReference type="Proteomes" id="UP001151760"/>
    </source>
</evidence>
<gene>
    <name evidence="7" type="ORF">Tco_0626918</name>
</gene>
<dbReference type="InterPro" id="IPR025724">
    <property type="entry name" value="GAG-pre-integrase_dom"/>
</dbReference>
<proteinExistence type="predicted"/>
<dbReference type="EMBL" id="BQNB010008734">
    <property type="protein sequence ID" value="GJS53556.1"/>
    <property type="molecule type" value="Genomic_DNA"/>
</dbReference>
<dbReference type="SUPFAM" id="SSF56672">
    <property type="entry name" value="DNA/RNA polymerases"/>
    <property type="match status" value="1"/>
</dbReference>
<dbReference type="PANTHER" id="PTHR11439">
    <property type="entry name" value="GAG-POL-RELATED RETROTRANSPOSON"/>
    <property type="match status" value="1"/>
</dbReference>
<organism evidence="7 8">
    <name type="scientific">Tanacetum coccineum</name>
    <dbReference type="NCBI Taxonomy" id="301880"/>
    <lineage>
        <taxon>Eukaryota</taxon>
        <taxon>Viridiplantae</taxon>
        <taxon>Streptophyta</taxon>
        <taxon>Embryophyta</taxon>
        <taxon>Tracheophyta</taxon>
        <taxon>Spermatophyta</taxon>
        <taxon>Magnoliopsida</taxon>
        <taxon>eudicotyledons</taxon>
        <taxon>Gunneridae</taxon>
        <taxon>Pentapetalae</taxon>
        <taxon>asterids</taxon>
        <taxon>campanulids</taxon>
        <taxon>Asterales</taxon>
        <taxon>Asteraceae</taxon>
        <taxon>Asteroideae</taxon>
        <taxon>Anthemideae</taxon>
        <taxon>Anthemidinae</taxon>
        <taxon>Tanacetum</taxon>
    </lineage>
</organism>